<dbReference type="EMBL" id="JAUTXT010000018">
    <property type="protein sequence ID" value="KAK3674789.1"/>
    <property type="molecule type" value="Genomic_DNA"/>
</dbReference>
<reference evidence="7" key="1">
    <citation type="submission" date="2023-07" db="EMBL/GenBank/DDBJ databases">
        <title>Black Yeasts Isolated from many extreme environments.</title>
        <authorList>
            <person name="Coleine C."/>
            <person name="Stajich J.E."/>
            <person name="Selbmann L."/>
        </authorList>
    </citation>
    <scope>NUCLEOTIDE SEQUENCE</scope>
    <source>
        <strain evidence="7">CCFEE 5485</strain>
    </source>
</reference>
<evidence type="ECO:0000313" key="7">
    <source>
        <dbReference type="EMBL" id="KAK3674789.1"/>
    </source>
</evidence>
<organism evidence="7 8">
    <name type="scientific">Recurvomyces mirabilis</name>
    <dbReference type="NCBI Taxonomy" id="574656"/>
    <lineage>
        <taxon>Eukaryota</taxon>
        <taxon>Fungi</taxon>
        <taxon>Dikarya</taxon>
        <taxon>Ascomycota</taxon>
        <taxon>Pezizomycotina</taxon>
        <taxon>Dothideomycetes</taxon>
        <taxon>Dothideomycetidae</taxon>
        <taxon>Mycosphaerellales</taxon>
        <taxon>Teratosphaeriaceae</taxon>
        <taxon>Recurvomyces</taxon>
    </lineage>
</organism>
<dbReference type="CDD" id="cd12148">
    <property type="entry name" value="fungal_TF_MHR"/>
    <property type="match status" value="1"/>
</dbReference>
<name>A0AAE1C1P7_9PEZI</name>
<dbReference type="GO" id="GO:0000981">
    <property type="term" value="F:DNA-binding transcription factor activity, RNA polymerase II-specific"/>
    <property type="evidence" value="ECO:0007669"/>
    <property type="project" value="TreeGrafter"/>
</dbReference>
<comment type="caution">
    <text evidence="7">The sequence shown here is derived from an EMBL/GenBank/DDBJ whole genome shotgun (WGS) entry which is preliminary data.</text>
</comment>
<accession>A0AAE1C1P7</accession>
<dbReference type="InterPro" id="IPR051089">
    <property type="entry name" value="prtT"/>
</dbReference>
<evidence type="ECO:0000256" key="3">
    <source>
        <dbReference type="ARBA" id="ARBA00023125"/>
    </source>
</evidence>
<feature type="compositionally biased region" description="Polar residues" evidence="6">
    <location>
        <begin position="23"/>
        <end position="56"/>
    </location>
</feature>
<dbReference type="AlphaFoldDB" id="A0AAE1C1P7"/>
<evidence type="ECO:0000256" key="4">
    <source>
        <dbReference type="ARBA" id="ARBA00023163"/>
    </source>
</evidence>
<evidence type="ECO:0000256" key="6">
    <source>
        <dbReference type="SAM" id="MobiDB-lite"/>
    </source>
</evidence>
<evidence type="ECO:0008006" key="9">
    <source>
        <dbReference type="Google" id="ProtNLM"/>
    </source>
</evidence>
<proteinExistence type="predicted"/>
<feature type="non-terminal residue" evidence="7">
    <location>
        <position position="1"/>
    </location>
</feature>
<comment type="subcellular location">
    <subcellularLocation>
        <location evidence="1">Nucleus</location>
    </subcellularLocation>
</comment>
<keyword evidence="2" id="KW-0805">Transcription regulation</keyword>
<evidence type="ECO:0000313" key="8">
    <source>
        <dbReference type="Proteomes" id="UP001274830"/>
    </source>
</evidence>
<dbReference type="GO" id="GO:0000976">
    <property type="term" value="F:transcription cis-regulatory region binding"/>
    <property type="evidence" value="ECO:0007669"/>
    <property type="project" value="TreeGrafter"/>
</dbReference>
<evidence type="ECO:0000256" key="5">
    <source>
        <dbReference type="ARBA" id="ARBA00023242"/>
    </source>
</evidence>
<feature type="region of interest" description="Disordered" evidence="6">
    <location>
        <begin position="17"/>
        <end position="62"/>
    </location>
</feature>
<keyword evidence="4" id="KW-0804">Transcription</keyword>
<keyword evidence="8" id="KW-1185">Reference proteome</keyword>
<evidence type="ECO:0000256" key="2">
    <source>
        <dbReference type="ARBA" id="ARBA00023015"/>
    </source>
</evidence>
<gene>
    <name evidence="7" type="ORF">LTR78_005511</name>
</gene>
<sequence>RLQHLQSEIDRLKQAQDVDAISTGAQAPSTLPPDISTQSTASSGSAYETASDSNMNDPKEDLLRTSLGTHSERWLQLPDTTASATYSIAQLVFTSSDITRLFRSFEMLYYPHFCILHTVTSLTKLHEDSELLFWTIVVIASRYHQFFSDRYPPLLAAHHALLAKTTSEAIQSVGDLQAILMTCTWPAEVHNQPRDPSWTRLGLAINAARQMGLDKEIDEIFFGQRRSHHQLGKHPHHIRRLTWLKCFELDVELSCWNGLLPTLACPLGLQTIASFNSINTAPCTYVAIIEIHRQTAMYLSALGDGLAGTLSPTLVRQHHRALTNVKITHAQGWTVNAEIALQASQVYFFALCLVKTESQPDAASDADMARTVPVFLQEMLAGARSTAVQLIRLLTSLSGERNSVSLGQLIDSHPLPGTPKATSRTTFFAGVVLLKYLETTEDSSDQEDADTARAAFSSVHRLFTCCPASVEHMSASRTLECAGRAVGYRQSRIPAHINTRMGASLLHNVIWMSAVLRGRDKEPEFSHIPALQAALADSAHGLSLLRSPTDPMIAPEEAADNTQSWRPSSEGVASATEFPFGAWDDTNYDNWMEYGGLDSDFDWIVLQYV</sequence>
<protein>
    <recommendedName>
        <fullName evidence="9">Transcription factor domain-containing protein</fullName>
    </recommendedName>
</protein>
<keyword evidence="5" id="KW-0539">Nucleus</keyword>
<dbReference type="Proteomes" id="UP001274830">
    <property type="component" value="Unassembled WGS sequence"/>
</dbReference>
<keyword evidence="3" id="KW-0238">DNA-binding</keyword>
<dbReference type="GO" id="GO:0005634">
    <property type="term" value="C:nucleus"/>
    <property type="evidence" value="ECO:0007669"/>
    <property type="project" value="UniProtKB-SubCell"/>
</dbReference>
<evidence type="ECO:0000256" key="1">
    <source>
        <dbReference type="ARBA" id="ARBA00004123"/>
    </source>
</evidence>
<dbReference type="PANTHER" id="PTHR31845:SF17">
    <property type="entry name" value="ZN(II)2CYS6 TRANSCRIPTION FACTOR (EUROFUNG)"/>
    <property type="match status" value="1"/>
</dbReference>
<dbReference type="PANTHER" id="PTHR31845">
    <property type="entry name" value="FINGER DOMAIN PROTEIN, PUTATIVE-RELATED"/>
    <property type="match status" value="1"/>
</dbReference>